<gene>
    <name evidence="1" type="ORF">NVV43_31405</name>
</gene>
<dbReference type="EMBL" id="JANPXH010001921">
    <property type="protein sequence ID" value="MCR6679878.1"/>
    <property type="molecule type" value="Genomic_DNA"/>
</dbReference>
<dbReference type="SUPFAM" id="SSF53850">
    <property type="entry name" value="Periplasmic binding protein-like II"/>
    <property type="match status" value="1"/>
</dbReference>
<feature type="non-terminal residue" evidence="1">
    <location>
        <position position="1"/>
    </location>
</feature>
<evidence type="ECO:0000313" key="2">
    <source>
        <dbReference type="Proteomes" id="UP001206878"/>
    </source>
</evidence>
<accession>A0AAW5N098</accession>
<dbReference type="AlphaFoldDB" id="A0AAW5N098"/>
<organism evidence="1 2">
    <name type="scientific">Escherichia marmotae</name>
    <dbReference type="NCBI Taxonomy" id="1499973"/>
    <lineage>
        <taxon>Bacteria</taxon>
        <taxon>Pseudomonadati</taxon>
        <taxon>Pseudomonadota</taxon>
        <taxon>Gammaproteobacteria</taxon>
        <taxon>Enterobacterales</taxon>
        <taxon>Enterobacteriaceae</taxon>
        <taxon>Escherichia</taxon>
    </lineage>
</organism>
<comment type="caution">
    <text evidence="1">The sequence shown here is derived from an EMBL/GenBank/DDBJ whole genome shotgun (WGS) entry which is preliminary data.</text>
</comment>
<proteinExistence type="predicted"/>
<evidence type="ECO:0000313" key="1">
    <source>
        <dbReference type="EMBL" id="MCR6679878.1"/>
    </source>
</evidence>
<dbReference type="Proteomes" id="UP001206878">
    <property type="component" value="Unassembled WGS sequence"/>
</dbReference>
<feature type="non-terminal residue" evidence="1">
    <location>
        <position position="77"/>
    </location>
</feature>
<reference evidence="1" key="1">
    <citation type="submission" date="2022-07" db="EMBL/GenBank/DDBJ databases">
        <title>Diversity of ethanolamine utilization by human commensal Escherichia coli.</title>
        <authorList>
            <person name="Jubelin G."/>
        </authorList>
    </citation>
    <scope>NUCLEOTIDE SEQUENCE</scope>
    <source>
        <strain evidence="1">S1</strain>
    </source>
</reference>
<protein>
    <submittedName>
        <fullName evidence="1">Uncharacterized protein</fullName>
    </submittedName>
</protein>
<name>A0AAW5N098_9ESCH</name>
<sequence>GAKWPVYKSLLEDPVYQENELVATLAKQVVESGVDYWYPHNTGAVGIASMGTGITDTIVNPVLTGKTSPEDALADAQ</sequence>